<organism evidence="3 4">
    <name type="scientific">Lachancea lanzarotensis</name>
    <dbReference type="NCBI Taxonomy" id="1245769"/>
    <lineage>
        <taxon>Eukaryota</taxon>
        <taxon>Fungi</taxon>
        <taxon>Dikarya</taxon>
        <taxon>Ascomycota</taxon>
        <taxon>Saccharomycotina</taxon>
        <taxon>Saccharomycetes</taxon>
        <taxon>Saccharomycetales</taxon>
        <taxon>Saccharomycetaceae</taxon>
        <taxon>Lachancea</taxon>
    </lineage>
</organism>
<evidence type="ECO:0000313" key="4">
    <source>
        <dbReference type="Proteomes" id="UP000054304"/>
    </source>
</evidence>
<feature type="compositionally biased region" description="Polar residues" evidence="1">
    <location>
        <begin position="1"/>
        <end position="14"/>
    </location>
</feature>
<reference evidence="3 4" key="1">
    <citation type="submission" date="2014-12" db="EMBL/GenBank/DDBJ databases">
        <authorList>
            <person name="Neuveglise Cecile"/>
        </authorList>
    </citation>
    <scope>NUCLEOTIDE SEQUENCE [LARGE SCALE GENOMIC DNA]</scope>
    <source>
        <strain evidence="3 4">CBS 12615</strain>
    </source>
</reference>
<evidence type="ECO:0000313" key="3">
    <source>
        <dbReference type="EMBL" id="CEP61172.1"/>
    </source>
</evidence>
<feature type="domain" description="Class II aldolase/adducin N-terminal" evidence="2">
    <location>
        <begin position="62"/>
        <end position="244"/>
    </location>
</feature>
<dbReference type="GO" id="GO:0005856">
    <property type="term" value="C:cytoskeleton"/>
    <property type="evidence" value="ECO:0007669"/>
    <property type="project" value="TreeGrafter"/>
</dbReference>
<gene>
    <name evidence="3" type="ORF">LALA0_S02e08328g</name>
</gene>
<dbReference type="STRING" id="1245769.A0A0C7MZV9"/>
<dbReference type="Proteomes" id="UP000054304">
    <property type="component" value="Unassembled WGS sequence"/>
</dbReference>
<dbReference type="HOGENOM" id="CLU_006033_1_2_1"/>
<feature type="region of interest" description="Disordered" evidence="1">
    <location>
        <begin position="1"/>
        <end position="20"/>
    </location>
</feature>
<dbReference type="SMART" id="SM01007">
    <property type="entry name" value="Aldolase_II"/>
    <property type="match status" value="1"/>
</dbReference>
<protein>
    <submittedName>
        <fullName evidence="3">LALA0S02e08328g1_1</fullName>
    </submittedName>
</protein>
<accession>A0A0C7MZV9</accession>
<dbReference type="PANTHER" id="PTHR10672">
    <property type="entry name" value="ADDUCIN"/>
    <property type="match status" value="1"/>
</dbReference>
<dbReference type="FunFam" id="3.40.225.10:FF:000009">
    <property type="entry name" value="Class II aldolase/adducin N-terminal"/>
    <property type="match status" value="1"/>
</dbReference>
<evidence type="ECO:0000259" key="2">
    <source>
        <dbReference type="SMART" id="SM01007"/>
    </source>
</evidence>
<name>A0A0C7MZV9_9SACH</name>
<proteinExistence type="predicted"/>
<dbReference type="GO" id="GO:0051015">
    <property type="term" value="F:actin filament binding"/>
    <property type="evidence" value="ECO:0007669"/>
    <property type="project" value="TreeGrafter"/>
</dbReference>
<dbReference type="PANTHER" id="PTHR10672:SF25">
    <property type="entry name" value="MEIOTICALLY UP-REGULATED GENE 14 PROTEIN"/>
    <property type="match status" value="1"/>
</dbReference>
<dbReference type="Gene3D" id="3.40.225.10">
    <property type="entry name" value="Class II aldolase/adducin N-terminal domain"/>
    <property type="match status" value="1"/>
</dbReference>
<dbReference type="GeneID" id="34684587"/>
<dbReference type="Pfam" id="PF00596">
    <property type="entry name" value="Aldolase_II"/>
    <property type="match status" value="1"/>
</dbReference>
<dbReference type="EMBL" id="LN736361">
    <property type="protein sequence ID" value="CEP61172.1"/>
    <property type="molecule type" value="Genomic_DNA"/>
</dbReference>
<keyword evidence="4" id="KW-1185">Reference proteome</keyword>
<evidence type="ECO:0000256" key="1">
    <source>
        <dbReference type="SAM" id="MobiDB-lite"/>
    </source>
</evidence>
<dbReference type="OrthoDB" id="3238794at2759"/>
<dbReference type="RefSeq" id="XP_022627408.1">
    <property type="nucleotide sequence ID" value="XM_022773931.1"/>
</dbReference>
<dbReference type="NCBIfam" id="NF004855">
    <property type="entry name" value="PRK06208.1"/>
    <property type="match status" value="1"/>
</dbReference>
<dbReference type="InterPro" id="IPR036409">
    <property type="entry name" value="Aldolase_II/adducin_N_sf"/>
</dbReference>
<dbReference type="AlphaFoldDB" id="A0A0C7MZV9"/>
<sequence length="298" mass="33261">MTTFTQSEIQTPTADQKLKPATDKGYTLGVQGAHNLAFGGLEYKDARPKFTDPLQERKHVLEHMAGTFRVFGRMGYSEGPAGHISVRDPVDRETFWINPLGMHFSQICVSDLVHIDSEGNVLKDGNQSAINGAGFRIHAQLHKSRPDVNAACHAHTVYGKAWAAFGKELDMINQDACIFYKSHAVYQDFGGVVLEQEEGRRLAEALGHRKALLLVNHGLLTVGETVDEAAYLFCLMERTCQVQLQVEMASVAGLKRRIIDDEAAYYTYFNTSDPESLYAAFQPDYKLEVKLTNGEFLR</sequence>
<dbReference type="SUPFAM" id="SSF53639">
    <property type="entry name" value="AraD/HMP-PK domain-like"/>
    <property type="match status" value="1"/>
</dbReference>
<dbReference type="InterPro" id="IPR001303">
    <property type="entry name" value="Aldolase_II/adducin_N"/>
</dbReference>
<dbReference type="InterPro" id="IPR051017">
    <property type="entry name" value="Aldolase-II_Adducin_sf"/>
</dbReference>